<organism evidence="2 3">
    <name type="scientific">Trichostrongylus colubriformis</name>
    <name type="common">Black scour worm</name>
    <dbReference type="NCBI Taxonomy" id="6319"/>
    <lineage>
        <taxon>Eukaryota</taxon>
        <taxon>Metazoa</taxon>
        <taxon>Ecdysozoa</taxon>
        <taxon>Nematoda</taxon>
        <taxon>Chromadorea</taxon>
        <taxon>Rhabditida</taxon>
        <taxon>Rhabditina</taxon>
        <taxon>Rhabditomorpha</taxon>
        <taxon>Strongyloidea</taxon>
        <taxon>Trichostrongylidae</taxon>
        <taxon>Trichostrongylus</taxon>
    </lineage>
</organism>
<protein>
    <submittedName>
        <fullName evidence="2">Uncharacterized protein</fullName>
    </submittedName>
</protein>
<dbReference type="AlphaFoldDB" id="A0AAN8FPN1"/>
<sequence>MDFLGAYMDGAKIGRGHSPYGGSSHEIIFPYGVDPMYISSSQMSTSQRLVGGKRPDLHMFSAAETASSLTDTASTGLNFTQMACESPLHQLMDGTDPGGSRCGGMSRSSHISSSDVPSAPMQTFKS</sequence>
<reference evidence="2 3" key="1">
    <citation type="submission" date="2019-10" db="EMBL/GenBank/DDBJ databases">
        <title>Assembly and Annotation for the nematode Trichostrongylus colubriformis.</title>
        <authorList>
            <person name="Martin J."/>
        </authorList>
    </citation>
    <scope>NUCLEOTIDE SEQUENCE [LARGE SCALE GENOMIC DNA]</scope>
    <source>
        <strain evidence="2">G859</strain>
        <tissue evidence="2">Whole worm</tissue>
    </source>
</reference>
<keyword evidence="3" id="KW-1185">Reference proteome</keyword>
<proteinExistence type="predicted"/>
<dbReference type="Proteomes" id="UP001331761">
    <property type="component" value="Unassembled WGS sequence"/>
</dbReference>
<evidence type="ECO:0000256" key="1">
    <source>
        <dbReference type="SAM" id="MobiDB-lite"/>
    </source>
</evidence>
<evidence type="ECO:0000313" key="2">
    <source>
        <dbReference type="EMBL" id="KAK5984156.1"/>
    </source>
</evidence>
<comment type="caution">
    <text evidence="2">The sequence shown here is derived from an EMBL/GenBank/DDBJ whole genome shotgun (WGS) entry which is preliminary data.</text>
</comment>
<evidence type="ECO:0000313" key="3">
    <source>
        <dbReference type="Proteomes" id="UP001331761"/>
    </source>
</evidence>
<dbReference type="EMBL" id="WIXE01003204">
    <property type="protein sequence ID" value="KAK5984156.1"/>
    <property type="molecule type" value="Genomic_DNA"/>
</dbReference>
<name>A0AAN8FPN1_TRICO</name>
<feature type="compositionally biased region" description="Low complexity" evidence="1">
    <location>
        <begin position="103"/>
        <end position="118"/>
    </location>
</feature>
<gene>
    <name evidence="2" type="ORF">GCK32_005219</name>
</gene>
<feature type="region of interest" description="Disordered" evidence="1">
    <location>
        <begin position="89"/>
        <end position="126"/>
    </location>
</feature>
<accession>A0AAN8FPN1</accession>